<dbReference type="EMBL" id="MT144467">
    <property type="protein sequence ID" value="QJA53977.1"/>
    <property type="molecule type" value="Genomic_DNA"/>
</dbReference>
<gene>
    <name evidence="1" type="ORF">TM448A04255_0006</name>
</gene>
<reference evidence="1" key="1">
    <citation type="submission" date="2020-03" db="EMBL/GenBank/DDBJ databases">
        <title>The deep terrestrial virosphere.</title>
        <authorList>
            <person name="Holmfeldt K."/>
            <person name="Nilsson E."/>
            <person name="Simone D."/>
            <person name="Lopez-Fernandez M."/>
            <person name="Wu X."/>
            <person name="de Brujin I."/>
            <person name="Lundin D."/>
            <person name="Andersson A."/>
            <person name="Bertilsson S."/>
            <person name="Dopson M."/>
        </authorList>
    </citation>
    <scope>NUCLEOTIDE SEQUENCE</scope>
    <source>
        <strain evidence="1">TM448A04255</strain>
    </source>
</reference>
<name>A0A6H2A325_9ZZZZ</name>
<proteinExistence type="predicted"/>
<evidence type="ECO:0000313" key="1">
    <source>
        <dbReference type="EMBL" id="QJA53977.1"/>
    </source>
</evidence>
<accession>A0A6H2A325</accession>
<organism evidence="1">
    <name type="scientific">viral metagenome</name>
    <dbReference type="NCBI Taxonomy" id="1070528"/>
    <lineage>
        <taxon>unclassified sequences</taxon>
        <taxon>metagenomes</taxon>
        <taxon>organismal metagenomes</taxon>
    </lineage>
</organism>
<protein>
    <submittedName>
        <fullName evidence="1">Uncharacterized protein</fullName>
    </submittedName>
</protein>
<sequence>MNEEYITEKLELIEDKVMRLEEKIGDCVVLLERVVDYLEEKDYEGGEKEEI</sequence>
<dbReference type="AlphaFoldDB" id="A0A6H2A325"/>